<protein>
    <submittedName>
        <fullName evidence="5">GNAT family N-acetyltransferase</fullName>
    </submittedName>
</protein>
<accession>A0A5M6I5M3</accession>
<reference evidence="5 6" key="1">
    <citation type="submission" date="2019-09" db="EMBL/GenBank/DDBJ databases">
        <title>Draft Whole-Genome sequence of Blastochloris sulfoviridis DSM 729.</title>
        <authorList>
            <person name="Meyer T.E."/>
            <person name="Kyndt J.A."/>
        </authorList>
    </citation>
    <scope>NUCLEOTIDE SEQUENCE [LARGE SCALE GENOMIC DNA]</scope>
    <source>
        <strain evidence="5 6">DSM 729</strain>
    </source>
</reference>
<evidence type="ECO:0000256" key="3">
    <source>
        <dbReference type="SAM" id="MobiDB-lite"/>
    </source>
</evidence>
<keyword evidence="6" id="KW-1185">Reference proteome</keyword>
<organism evidence="5 6">
    <name type="scientific">Blastochloris sulfoviridis</name>
    <dbReference type="NCBI Taxonomy" id="50712"/>
    <lineage>
        <taxon>Bacteria</taxon>
        <taxon>Pseudomonadati</taxon>
        <taxon>Pseudomonadota</taxon>
        <taxon>Alphaproteobacteria</taxon>
        <taxon>Hyphomicrobiales</taxon>
        <taxon>Blastochloridaceae</taxon>
        <taxon>Blastochloris</taxon>
    </lineage>
</organism>
<feature type="region of interest" description="Disordered" evidence="3">
    <location>
        <begin position="1"/>
        <end position="22"/>
    </location>
</feature>
<dbReference type="Proteomes" id="UP000323886">
    <property type="component" value="Unassembled WGS sequence"/>
</dbReference>
<dbReference type="PROSITE" id="PS51186">
    <property type="entry name" value="GNAT"/>
    <property type="match status" value="1"/>
</dbReference>
<evidence type="ECO:0000313" key="5">
    <source>
        <dbReference type="EMBL" id="KAA5603546.1"/>
    </source>
</evidence>
<dbReference type="PANTHER" id="PTHR43877">
    <property type="entry name" value="AMINOALKYLPHOSPHONATE N-ACETYLTRANSFERASE-RELATED-RELATED"/>
    <property type="match status" value="1"/>
</dbReference>
<comment type="caution">
    <text evidence="5">The sequence shown here is derived from an EMBL/GenBank/DDBJ whole genome shotgun (WGS) entry which is preliminary data.</text>
</comment>
<feature type="domain" description="N-acetyltransferase" evidence="4">
    <location>
        <begin position="92"/>
        <end position="240"/>
    </location>
</feature>
<dbReference type="InterPro" id="IPR000182">
    <property type="entry name" value="GNAT_dom"/>
</dbReference>
<keyword evidence="1 5" id="KW-0808">Transferase</keyword>
<dbReference type="Gene3D" id="3.40.630.30">
    <property type="match status" value="1"/>
</dbReference>
<dbReference type="InterPro" id="IPR016181">
    <property type="entry name" value="Acyl_CoA_acyltransferase"/>
</dbReference>
<evidence type="ECO:0000256" key="2">
    <source>
        <dbReference type="ARBA" id="ARBA00023315"/>
    </source>
</evidence>
<dbReference type="AlphaFoldDB" id="A0A5M6I5M3"/>
<proteinExistence type="predicted"/>
<dbReference type="OrthoDB" id="9789603at2"/>
<dbReference type="Pfam" id="PF00583">
    <property type="entry name" value="Acetyltransf_1"/>
    <property type="match status" value="1"/>
</dbReference>
<feature type="compositionally biased region" description="Pro residues" evidence="3">
    <location>
        <begin position="1"/>
        <end position="11"/>
    </location>
</feature>
<evidence type="ECO:0000313" key="6">
    <source>
        <dbReference type="Proteomes" id="UP000323886"/>
    </source>
</evidence>
<dbReference type="CDD" id="cd04301">
    <property type="entry name" value="NAT_SF"/>
    <property type="match status" value="1"/>
</dbReference>
<keyword evidence="2" id="KW-0012">Acyltransferase</keyword>
<evidence type="ECO:0000259" key="4">
    <source>
        <dbReference type="PROSITE" id="PS51186"/>
    </source>
</evidence>
<name>A0A5M6I5M3_9HYPH</name>
<sequence>MARPMPRPPPVTTAVRPRKSQARTSGAAACAASAIAAVPLGAGPLGATPLGAGLSEFRSSVIHPRCSLTSVIYALAYLNNVFKRGVAVGSTIEVRSIEAGDVEAAIALDQHNTGQSRRGFFHKRFASLAAHPERFVWLAAVEAGGVAGFVSAHVLDGEYGGRTSAAVIDAIATRHDLRGTGVGAALIGALEDELRRRGVAEIRSEADWTEQDMVAFFARAGFQLAPQLVLHRPCLATTEL</sequence>
<dbReference type="EMBL" id="VWPL01000001">
    <property type="protein sequence ID" value="KAA5603546.1"/>
    <property type="molecule type" value="Genomic_DNA"/>
</dbReference>
<dbReference type="GO" id="GO:0016747">
    <property type="term" value="F:acyltransferase activity, transferring groups other than amino-acyl groups"/>
    <property type="evidence" value="ECO:0007669"/>
    <property type="project" value="InterPro"/>
</dbReference>
<dbReference type="InterPro" id="IPR050832">
    <property type="entry name" value="Bact_Acetyltransf"/>
</dbReference>
<dbReference type="PANTHER" id="PTHR43877:SF2">
    <property type="entry name" value="AMINOALKYLPHOSPHONATE N-ACETYLTRANSFERASE-RELATED"/>
    <property type="match status" value="1"/>
</dbReference>
<gene>
    <name evidence="5" type="ORF">F1193_00160</name>
</gene>
<dbReference type="SUPFAM" id="SSF55729">
    <property type="entry name" value="Acyl-CoA N-acyltransferases (Nat)"/>
    <property type="match status" value="1"/>
</dbReference>
<evidence type="ECO:0000256" key="1">
    <source>
        <dbReference type="ARBA" id="ARBA00022679"/>
    </source>
</evidence>